<dbReference type="PANTHER" id="PTHR36115:SF6">
    <property type="entry name" value="PROLINE-RICH ANTIGEN HOMOLOG"/>
    <property type="match status" value="1"/>
</dbReference>
<comment type="subcellular location">
    <subcellularLocation>
        <location evidence="1">Cell membrane</location>
        <topology evidence="1">Multi-pass membrane protein</topology>
    </subcellularLocation>
</comment>
<evidence type="ECO:0000256" key="4">
    <source>
        <dbReference type="ARBA" id="ARBA00022989"/>
    </source>
</evidence>
<organism evidence="9 10">
    <name type="scientific">Stenotrophomonas maltophilia</name>
    <name type="common">Pseudomonas maltophilia</name>
    <name type="synonym">Xanthomonas maltophilia</name>
    <dbReference type="NCBI Taxonomy" id="40324"/>
    <lineage>
        <taxon>Bacteria</taxon>
        <taxon>Pseudomonadati</taxon>
        <taxon>Pseudomonadota</taxon>
        <taxon>Gammaproteobacteria</taxon>
        <taxon>Lysobacterales</taxon>
        <taxon>Lysobacteraceae</taxon>
        <taxon>Stenotrophomonas</taxon>
        <taxon>Stenotrophomonas maltophilia group</taxon>
    </lineage>
</organism>
<reference evidence="10" key="1">
    <citation type="journal article" date="2020" name="MBio">
        <title>Horizontal gene transfer to a defensive symbiont with a reduced genome amongst a multipartite beetle microbiome.</title>
        <authorList>
            <person name="Waterworth S.C."/>
            <person name="Florez L.V."/>
            <person name="Rees E.R."/>
            <person name="Hertweck C."/>
            <person name="Kaltenpoth M."/>
            <person name="Kwan J.C."/>
        </authorList>
    </citation>
    <scope>NUCLEOTIDE SEQUENCE [LARGE SCALE GENOMIC DNA]</scope>
</reference>
<feature type="transmembrane region" description="Helical" evidence="6">
    <location>
        <begin position="164"/>
        <end position="185"/>
    </location>
</feature>
<proteinExistence type="predicted"/>
<keyword evidence="2" id="KW-1003">Cell membrane</keyword>
<protein>
    <recommendedName>
        <fullName evidence="11">RDD family protein</fullName>
    </recommendedName>
</protein>
<evidence type="ECO:0000313" key="10">
    <source>
        <dbReference type="Proteomes" id="UP000487117"/>
    </source>
</evidence>
<dbReference type="PANTHER" id="PTHR36115">
    <property type="entry name" value="PROLINE-RICH ANTIGEN HOMOLOG-RELATED"/>
    <property type="match status" value="1"/>
</dbReference>
<evidence type="ECO:0000256" key="2">
    <source>
        <dbReference type="ARBA" id="ARBA00022475"/>
    </source>
</evidence>
<feature type="domain" description="RDD" evidence="7">
    <location>
        <begin position="120"/>
        <end position="253"/>
    </location>
</feature>
<evidence type="ECO:0000256" key="6">
    <source>
        <dbReference type="SAM" id="Phobius"/>
    </source>
</evidence>
<keyword evidence="5 6" id="KW-0472">Membrane</keyword>
<sequence length="307" mass="32317">MTEWYYAEGQQRQGPLPVEEIRQRFQRTELTLDTLVRREGMGQWAPLRQVVDELGLQTLAAASTAADQGAGIDLRGDYSAIDNGTAPLPGTGALSSSPYTAPASGAASYGHVVHAGDVVYAGFWKRVAAYLIDYVIVTVATWIIAAVVLLAVGGASGFSPGNTAGVAAQLLNVFLSLALGIGYYAGFHASAGGATPGKMAIGIKVVRANGERISFMRGVGRFFGSILSSLILCIGFVMAAFTERKQGLHDMICDTVVVDRWAFTDQPHLQCRELGAVTIAMLVLGGIGLLGLFAVMLAVVGYLAKMA</sequence>
<gene>
    <name evidence="9" type="ORF">GAK31_02491</name>
</gene>
<keyword evidence="4 6" id="KW-1133">Transmembrane helix</keyword>
<evidence type="ECO:0000259" key="8">
    <source>
        <dbReference type="Pfam" id="PF14237"/>
    </source>
</evidence>
<feature type="domain" description="GYF" evidence="8">
    <location>
        <begin position="4"/>
        <end position="50"/>
    </location>
</feature>
<dbReference type="Proteomes" id="UP000487117">
    <property type="component" value="Unassembled WGS sequence"/>
</dbReference>
<evidence type="ECO:0000259" key="7">
    <source>
        <dbReference type="Pfam" id="PF06271"/>
    </source>
</evidence>
<dbReference type="EMBL" id="WNDS01000003">
    <property type="protein sequence ID" value="KAF1015003.1"/>
    <property type="molecule type" value="Genomic_DNA"/>
</dbReference>
<feature type="transmembrane region" description="Helical" evidence="6">
    <location>
        <begin position="222"/>
        <end position="241"/>
    </location>
</feature>
<name>A0A7V8JLD2_STEMA</name>
<keyword evidence="3 6" id="KW-0812">Transmembrane</keyword>
<comment type="caution">
    <text evidence="9">The sequence shown here is derived from an EMBL/GenBank/DDBJ whole genome shotgun (WGS) entry which is preliminary data.</text>
</comment>
<evidence type="ECO:0000256" key="3">
    <source>
        <dbReference type="ARBA" id="ARBA00022692"/>
    </source>
</evidence>
<dbReference type="InterPro" id="IPR010432">
    <property type="entry name" value="RDD"/>
</dbReference>
<dbReference type="InterPro" id="IPR051791">
    <property type="entry name" value="Pra-immunoreactive"/>
</dbReference>
<evidence type="ECO:0008006" key="11">
    <source>
        <dbReference type="Google" id="ProtNLM"/>
    </source>
</evidence>
<evidence type="ECO:0000256" key="5">
    <source>
        <dbReference type="ARBA" id="ARBA00023136"/>
    </source>
</evidence>
<dbReference type="InterPro" id="IPR025640">
    <property type="entry name" value="GYF_2"/>
</dbReference>
<feature type="transmembrane region" description="Helical" evidence="6">
    <location>
        <begin position="131"/>
        <end position="152"/>
    </location>
</feature>
<dbReference type="AlphaFoldDB" id="A0A7V8JLD2"/>
<evidence type="ECO:0000313" key="9">
    <source>
        <dbReference type="EMBL" id="KAF1015003.1"/>
    </source>
</evidence>
<evidence type="ECO:0000256" key="1">
    <source>
        <dbReference type="ARBA" id="ARBA00004651"/>
    </source>
</evidence>
<dbReference type="Pfam" id="PF06271">
    <property type="entry name" value="RDD"/>
    <property type="match status" value="1"/>
</dbReference>
<dbReference type="Pfam" id="PF14237">
    <property type="entry name" value="GYF_2"/>
    <property type="match status" value="1"/>
</dbReference>
<dbReference type="GO" id="GO:0005886">
    <property type="term" value="C:plasma membrane"/>
    <property type="evidence" value="ECO:0007669"/>
    <property type="project" value="UniProtKB-SubCell"/>
</dbReference>
<accession>A0A7V8JLD2</accession>
<feature type="transmembrane region" description="Helical" evidence="6">
    <location>
        <begin position="279"/>
        <end position="304"/>
    </location>
</feature>